<evidence type="ECO:0000313" key="1">
    <source>
        <dbReference type="EMBL" id="MED4128120.1"/>
    </source>
</evidence>
<dbReference type="SUPFAM" id="SSF159121">
    <property type="entry name" value="BC4932-like"/>
    <property type="match status" value="1"/>
</dbReference>
<dbReference type="InterPro" id="IPR036166">
    <property type="entry name" value="YxeA-like_sf"/>
</dbReference>
<gene>
    <name evidence="1" type="ORF">P5F74_08280</name>
</gene>
<comment type="caution">
    <text evidence="1">The sequence shown here is derived from an EMBL/GenBank/DDBJ whole genome shotgun (WGS) entry which is preliminary data.</text>
</comment>
<evidence type="ECO:0000313" key="2">
    <source>
        <dbReference type="Proteomes" id="UP001341820"/>
    </source>
</evidence>
<accession>A0ABU6NJ68</accession>
<dbReference type="RefSeq" id="WP_035394463.1">
    <property type="nucleotide sequence ID" value="NZ_CP042163.1"/>
</dbReference>
<dbReference type="Gene3D" id="2.40.50.480">
    <property type="match status" value="1"/>
</dbReference>
<dbReference type="Proteomes" id="UP001341820">
    <property type="component" value="Unassembled WGS sequence"/>
</dbReference>
<protein>
    <submittedName>
        <fullName evidence="1">YxeA family protein</fullName>
    </submittedName>
</protein>
<dbReference type="InterPro" id="IPR006542">
    <property type="entry name" value="DUF1093"/>
</dbReference>
<dbReference type="PANTHER" id="PTHR36433:SF2">
    <property type="entry name" value="YXEA FAMILY PROTEIN"/>
    <property type="match status" value="1"/>
</dbReference>
<keyword evidence="2" id="KW-1185">Reference proteome</keyword>
<proteinExistence type="predicted"/>
<dbReference type="NCBIfam" id="TIGR01655">
    <property type="entry name" value="yxeA_fam"/>
    <property type="match status" value="1"/>
</dbReference>
<name>A0ABU6NJ68_9BACI</name>
<reference evidence="1 2" key="1">
    <citation type="submission" date="2023-03" db="EMBL/GenBank/DDBJ databases">
        <title>Bacillus Genome Sequencing.</title>
        <authorList>
            <person name="Dunlap C."/>
        </authorList>
    </citation>
    <scope>NUCLEOTIDE SEQUENCE [LARGE SCALE GENOMIC DNA]</scope>
    <source>
        <strain evidence="1 2">B-4107</strain>
    </source>
</reference>
<sequence length="104" mass="11956">MKKIISVCLVLVIVIASLYFFSRETFDRFNPLLTEEYVFVEVQGEPTDDDGRYKYDLEGVNEGGETKRVVFSASTRLDPGTFVRVLAKGRYSKQYELINESEMP</sequence>
<dbReference type="EMBL" id="JAROAS010000011">
    <property type="protein sequence ID" value="MED4128120.1"/>
    <property type="molecule type" value="Genomic_DNA"/>
</dbReference>
<organism evidence="1 2">
    <name type="scientific">Shouchella miscanthi</name>
    <dbReference type="NCBI Taxonomy" id="2598861"/>
    <lineage>
        <taxon>Bacteria</taxon>
        <taxon>Bacillati</taxon>
        <taxon>Bacillota</taxon>
        <taxon>Bacilli</taxon>
        <taxon>Bacillales</taxon>
        <taxon>Bacillaceae</taxon>
        <taxon>Shouchella</taxon>
    </lineage>
</organism>
<dbReference type="PANTHER" id="PTHR36433">
    <property type="entry name" value="HYPOTHETICAL CYTOSOLIC PROTEIN"/>
    <property type="match status" value="1"/>
</dbReference>
<dbReference type="Pfam" id="PF06486">
    <property type="entry name" value="DUF1093"/>
    <property type="match status" value="1"/>
</dbReference>